<dbReference type="STRING" id="457427.SSOG_00372"/>
<sequence length="104" mass="11240">MTGLFDSVDCPGLRIGGGSVWEEWVMPRRERYELIFADPVAPAPDAEDIVMVHRTESSGPGGHPVYADDTGIVRAEISDRAEVRMIASGGHQVHASTVRARPVA</sequence>
<evidence type="ECO:0000313" key="1">
    <source>
        <dbReference type="EMBL" id="EFL20660.1"/>
    </source>
</evidence>
<dbReference type="EMBL" id="GG657754">
    <property type="protein sequence ID" value="EFL20660.1"/>
    <property type="molecule type" value="Genomic_DNA"/>
</dbReference>
<dbReference type="HOGENOM" id="CLU_162729_1_0_11"/>
<dbReference type="Proteomes" id="UP000003963">
    <property type="component" value="Unassembled WGS sequence"/>
</dbReference>
<name>D9W9H2_9ACTN</name>
<accession>D9W9H2</accession>
<protein>
    <submittedName>
        <fullName evidence="1">Uncharacterized protein</fullName>
    </submittedName>
</protein>
<organism evidence="1 2">
    <name type="scientific">Streptomyces himastatinicus ATCC 53653</name>
    <dbReference type="NCBI Taxonomy" id="457427"/>
    <lineage>
        <taxon>Bacteria</taxon>
        <taxon>Bacillati</taxon>
        <taxon>Actinomycetota</taxon>
        <taxon>Actinomycetes</taxon>
        <taxon>Kitasatosporales</taxon>
        <taxon>Streptomycetaceae</taxon>
        <taxon>Streptomyces</taxon>
        <taxon>Streptomyces violaceusniger group</taxon>
    </lineage>
</organism>
<dbReference type="Pfam" id="PF19813">
    <property type="entry name" value="DUF6296"/>
    <property type="match status" value="1"/>
</dbReference>
<dbReference type="InterPro" id="IPR046263">
    <property type="entry name" value="DUF6296"/>
</dbReference>
<keyword evidence="2" id="KW-1185">Reference proteome</keyword>
<proteinExistence type="predicted"/>
<reference evidence="1 2" key="1">
    <citation type="submission" date="2009-02" db="EMBL/GenBank/DDBJ databases">
        <title>Annotation of Streptomyces hygroscopicus strain ATCC 53653.</title>
        <authorList>
            <consortium name="The Broad Institute Genome Sequencing Platform"/>
            <consortium name="Broad Institute Microbial Sequencing Center"/>
            <person name="Fischbach M."/>
            <person name="Godfrey P."/>
            <person name="Ward D."/>
            <person name="Young S."/>
            <person name="Zeng Q."/>
            <person name="Koehrsen M."/>
            <person name="Alvarado L."/>
            <person name="Berlin A.M."/>
            <person name="Bochicchio J."/>
            <person name="Borenstein D."/>
            <person name="Chapman S.B."/>
            <person name="Chen Z."/>
            <person name="Engels R."/>
            <person name="Freedman E."/>
            <person name="Gellesch M."/>
            <person name="Goldberg J."/>
            <person name="Griggs A."/>
            <person name="Gujja S."/>
            <person name="Heilman E.R."/>
            <person name="Heiman D.I."/>
            <person name="Hepburn T.A."/>
            <person name="Howarth C."/>
            <person name="Jen D."/>
            <person name="Larson L."/>
            <person name="Lewis B."/>
            <person name="Mehta T."/>
            <person name="Park D."/>
            <person name="Pearson M."/>
            <person name="Richards J."/>
            <person name="Roberts A."/>
            <person name="Saif S."/>
            <person name="Shea T.D."/>
            <person name="Shenoy N."/>
            <person name="Sisk P."/>
            <person name="Stolte C."/>
            <person name="Sykes S.N."/>
            <person name="Thomson T."/>
            <person name="Walk T."/>
            <person name="White J."/>
            <person name="Yandava C."/>
            <person name="Straight P."/>
            <person name="Clardy J."/>
            <person name="Hung D."/>
            <person name="Kolter R."/>
            <person name="Mekalanos J."/>
            <person name="Walker S."/>
            <person name="Walsh C.T."/>
            <person name="Wieland-Brown L.C."/>
            <person name="Haas B."/>
            <person name="Nusbaum C."/>
            <person name="Birren B."/>
        </authorList>
    </citation>
    <scope>NUCLEOTIDE SEQUENCE [LARGE SCALE GENOMIC DNA]</scope>
    <source>
        <strain evidence="1 2">ATCC 53653</strain>
    </source>
</reference>
<evidence type="ECO:0000313" key="2">
    <source>
        <dbReference type="Proteomes" id="UP000003963"/>
    </source>
</evidence>
<dbReference type="AlphaFoldDB" id="D9W9H2"/>
<gene>
    <name evidence="1" type="ORF">SSOG_00372</name>
</gene>